<protein>
    <submittedName>
        <fullName evidence="2">Molybdopterin-binding protein</fullName>
    </submittedName>
</protein>
<name>A0ABZ1YTW4_9NOCA</name>
<dbReference type="InterPro" id="IPR050101">
    <property type="entry name" value="CinA"/>
</dbReference>
<dbReference type="Gene3D" id="3.40.980.10">
    <property type="entry name" value="MoaB/Mog-like domain"/>
    <property type="match status" value="1"/>
</dbReference>
<evidence type="ECO:0000313" key="3">
    <source>
        <dbReference type="Proteomes" id="UP001432062"/>
    </source>
</evidence>
<reference evidence="2" key="1">
    <citation type="submission" date="2022-10" db="EMBL/GenBank/DDBJ databases">
        <title>The complete genomes of actinobacterial strains from the NBC collection.</title>
        <authorList>
            <person name="Joergensen T.S."/>
            <person name="Alvarez Arevalo M."/>
            <person name="Sterndorff E.B."/>
            <person name="Faurdal D."/>
            <person name="Vuksanovic O."/>
            <person name="Mourched A.-S."/>
            <person name="Charusanti P."/>
            <person name="Shaw S."/>
            <person name="Blin K."/>
            <person name="Weber T."/>
        </authorList>
    </citation>
    <scope>NUCLEOTIDE SEQUENCE</scope>
    <source>
        <strain evidence="2">NBC_01482</strain>
    </source>
</reference>
<dbReference type="EMBL" id="CP109441">
    <property type="protein sequence ID" value="WUV46471.1"/>
    <property type="molecule type" value="Genomic_DNA"/>
</dbReference>
<dbReference type="PANTHER" id="PTHR13939:SF0">
    <property type="entry name" value="NMN AMIDOHYDROLASE-LIKE PROTEIN YFAY"/>
    <property type="match status" value="1"/>
</dbReference>
<dbReference type="InterPro" id="IPR036425">
    <property type="entry name" value="MoaB/Mog-like_dom_sf"/>
</dbReference>
<organism evidence="2 3">
    <name type="scientific">Nocardia vinacea</name>
    <dbReference type="NCBI Taxonomy" id="96468"/>
    <lineage>
        <taxon>Bacteria</taxon>
        <taxon>Bacillati</taxon>
        <taxon>Actinomycetota</taxon>
        <taxon>Actinomycetes</taxon>
        <taxon>Mycobacteriales</taxon>
        <taxon>Nocardiaceae</taxon>
        <taxon>Nocardia</taxon>
    </lineage>
</organism>
<accession>A0ABZ1YTW4</accession>
<feature type="domain" description="MoaB/Mog" evidence="1">
    <location>
        <begin position="132"/>
        <end position="274"/>
    </location>
</feature>
<dbReference type="SMART" id="SM00852">
    <property type="entry name" value="MoCF_biosynth"/>
    <property type="match status" value="1"/>
</dbReference>
<dbReference type="Pfam" id="PF00994">
    <property type="entry name" value="MoCF_biosynth"/>
    <property type="match status" value="1"/>
</dbReference>
<dbReference type="Proteomes" id="UP001432062">
    <property type="component" value="Chromosome"/>
</dbReference>
<dbReference type="InterPro" id="IPR001453">
    <property type="entry name" value="MoaB/Mog_dom"/>
</dbReference>
<dbReference type="PANTHER" id="PTHR13939">
    <property type="entry name" value="NICOTINAMIDE-NUCLEOTIDE AMIDOHYDROLASE PNCC"/>
    <property type="match status" value="1"/>
</dbReference>
<dbReference type="RefSeq" id="WP_329410214.1">
    <property type="nucleotide sequence ID" value="NZ_CP109441.1"/>
</dbReference>
<proteinExistence type="predicted"/>
<evidence type="ECO:0000313" key="2">
    <source>
        <dbReference type="EMBL" id="WUV46471.1"/>
    </source>
</evidence>
<evidence type="ECO:0000259" key="1">
    <source>
        <dbReference type="SMART" id="SM00852"/>
    </source>
</evidence>
<keyword evidence="3" id="KW-1185">Reference proteome</keyword>
<dbReference type="SUPFAM" id="SSF53218">
    <property type="entry name" value="Molybdenum cofactor biosynthesis proteins"/>
    <property type="match status" value="1"/>
</dbReference>
<sequence length="296" mass="31014">MTAFEWDLLDKTEIRIEPIGLDDVNLTDAAAAVADALGLPATDVVVIDAPGDVLALDILRATVDPHRLTAKQHNVLEALGRVPGVTVNDRTQVGSQGILGWIAAEPHGISETLDRARTIAATIERTIATRALVLSTGNEVLTGHIEDTNKPWIAARLRQAGFTAVEGPTLPDDLLTIAAAVREAGEELGYGLIITTGGVGAEGKDTTVEALLALDPAAATPPLFTVTPGHGRHRKGEIRIGVGRVGTATVVCLPGPHAEATLGIQALVDELPDTTDTGTLARRIADVLRARLRGQR</sequence>
<gene>
    <name evidence="2" type="ORF">OG563_46800</name>
</gene>